<proteinExistence type="predicted"/>
<sequence length="84" mass="9271">MIDIKFEIGGRRVDPRNMRDALEGAMLSAVQDGLRKKVGSCRCPDHGQAPKLLGKGRSLDKLNFEVTGCCEKVIEEVKRKLGSN</sequence>
<dbReference type="KEGG" id="pna:Pnap_4785"/>
<reference evidence="2" key="1">
    <citation type="journal article" date="2009" name="Environ. Microbiol.">
        <title>The genome of Polaromonas naphthalenivorans strain CJ2, isolated from coal tar-contaminated sediment, reveals physiological and metabolic versatility and evolution through extensive horizontal gene transfer.</title>
        <authorList>
            <person name="Yagi J.M."/>
            <person name="Sims D."/>
            <person name="Brettin T."/>
            <person name="Bruce D."/>
            <person name="Madsen E.L."/>
        </authorList>
    </citation>
    <scope>NUCLEOTIDE SEQUENCE [LARGE SCALE GENOMIC DNA]</scope>
    <source>
        <strain evidence="2">CJ2</strain>
        <plasmid evidence="2">Plasmid pPNAP05</plasmid>
    </source>
</reference>
<organism evidence="1 2">
    <name type="scientific">Polaromonas naphthalenivorans (strain CJ2)</name>
    <dbReference type="NCBI Taxonomy" id="365044"/>
    <lineage>
        <taxon>Bacteria</taxon>
        <taxon>Pseudomonadati</taxon>
        <taxon>Pseudomonadota</taxon>
        <taxon>Betaproteobacteria</taxon>
        <taxon>Burkholderiales</taxon>
        <taxon>Comamonadaceae</taxon>
        <taxon>Polaromonas</taxon>
    </lineage>
</organism>
<keyword evidence="2" id="KW-1185">Reference proteome</keyword>
<protein>
    <submittedName>
        <fullName evidence="1">Uncharacterized protein</fullName>
    </submittedName>
</protein>
<evidence type="ECO:0000313" key="1">
    <source>
        <dbReference type="EMBL" id="ABM40194.1"/>
    </source>
</evidence>
<keyword evidence="1" id="KW-0614">Plasmid</keyword>
<accession>A1VX16</accession>
<dbReference type="OrthoDB" id="7064950at2"/>
<dbReference type="AlphaFoldDB" id="A1VX16"/>
<dbReference type="EMBL" id="CP000534">
    <property type="protein sequence ID" value="ABM40194.1"/>
    <property type="molecule type" value="Genomic_DNA"/>
</dbReference>
<dbReference type="HOGENOM" id="CLU_2568803_0_0_4"/>
<evidence type="ECO:0000313" key="2">
    <source>
        <dbReference type="Proteomes" id="UP000000644"/>
    </source>
</evidence>
<geneLocation type="plasmid" evidence="1 2">
    <name>pPNAP05</name>
</geneLocation>
<gene>
    <name evidence="1" type="ordered locus">Pnap_4785</name>
</gene>
<dbReference type="RefSeq" id="WP_011798562.1">
    <property type="nucleotide sequence ID" value="NC_008761.1"/>
</dbReference>
<name>A1VX16_POLNA</name>
<dbReference type="Proteomes" id="UP000000644">
    <property type="component" value="Plasmid pPNAP05"/>
</dbReference>